<keyword evidence="2" id="KW-1185">Reference proteome</keyword>
<name>A0ACD3B2G7_9AGAR</name>
<evidence type="ECO:0000313" key="2">
    <source>
        <dbReference type="Proteomes" id="UP000308600"/>
    </source>
</evidence>
<organism evidence="1 2">
    <name type="scientific">Pluteus cervinus</name>
    <dbReference type="NCBI Taxonomy" id="181527"/>
    <lineage>
        <taxon>Eukaryota</taxon>
        <taxon>Fungi</taxon>
        <taxon>Dikarya</taxon>
        <taxon>Basidiomycota</taxon>
        <taxon>Agaricomycotina</taxon>
        <taxon>Agaricomycetes</taxon>
        <taxon>Agaricomycetidae</taxon>
        <taxon>Agaricales</taxon>
        <taxon>Pluteineae</taxon>
        <taxon>Pluteaceae</taxon>
        <taxon>Pluteus</taxon>
    </lineage>
</organism>
<dbReference type="Proteomes" id="UP000308600">
    <property type="component" value="Unassembled WGS sequence"/>
</dbReference>
<dbReference type="EMBL" id="ML208285">
    <property type="protein sequence ID" value="TFK72473.1"/>
    <property type="molecule type" value="Genomic_DNA"/>
</dbReference>
<proteinExistence type="predicted"/>
<accession>A0ACD3B2G7</accession>
<reference evidence="1 2" key="1">
    <citation type="journal article" date="2019" name="Nat. Ecol. Evol.">
        <title>Megaphylogeny resolves global patterns of mushroom evolution.</title>
        <authorList>
            <person name="Varga T."/>
            <person name="Krizsan K."/>
            <person name="Foldi C."/>
            <person name="Dima B."/>
            <person name="Sanchez-Garcia M."/>
            <person name="Sanchez-Ramirez S."/>
            <person name="Szollosi G.J."/>
            <person name="Szarkandi J.G."/>
            <person name="Papp V."/>
            <person name="Albert L."/>
            <person name="Andreopoulos W."/>
            <person name="Angelini C."/>
            <person name="Antonin V."/>
            <person name="Barry K.W."/>
            <person name="Bougher N.L."/>
            <person name="Buchanan P."/>
            <person name="Buyck B."/>
            <person name="Bense V."/>
            <person name="Catcheside P."/>
            <person name="Chovatia M."/>
            <person name="Cooper J."/>
            <person name="Damon W."/>
            <person name="Desjardin D."/>
            <person name="Finy P."/>
            <person name="Geml J."/>
            <person name="Haridas S."/>
            <person name="Hughes K."/>
            <person name="Justo A."/>
            <person name="Karasinski D."/>
            <person name="Kautmanova I."/>
            <person name="Kiss B."/>
            <person name="Kocsube S."/>
            <person name="Kotiranta H."/>
            <person name="LaButti K.M."/>
            <person name="Lechner B.E."/>
            <person name="Liimatainen K."/>
            <person name="Lipzen A."/>
            <person name="Lukacs Z."/>
            <person name="Mihaltcheva S."/>
            <person name="Morgado L.N."/>
            <person name="Niskanen T."/>
            <person name="Noordeloos M.E."/>
            <person name="Ohm R.A."/>
            <person name="Ortiz-Santana B."/>
            <person name="Ovrebo C."/>
            <person name="Racz N."/>
            <person name="Riley R."/>
            <person name="Savchenko A."/>
            <person name="Shiryaev A."/>
            <person name="Soop K."/>
            <person name="Spirin V."/>
            <person name="Szebenyi C."/>
            <person name="Tomsovsky M."/>
            <person name="Tulloss R.E."/>
            <person name="Uehling J."/>
            <person name="Grigoriev I.V."/>
            <person name="Vagvolgyi C."/>
            <person name="Papp T."/>
            <person name="Martin F.M."/>
            <person name="Miettinen O."/>
            <person name="Hibbett D.S."/>
            <person name="Nagy L.G."/>
        </authorList>
    </citation>
    <scope>NUCLEOTIDE SEQUENCE [LARGE SCALE GENOMIC DNA]</scope>
    <source>
        <strain evidence="1 2">NL-1719</strain>
    </source>
</reference>
<evidence type="ECO:0000313" key="1">
    <source>
        <dbReference type="EMBL" id="TFK72473.1"/>
    </source>
</evidence>
<gene>
    <name evidence="1" type="ORF">BDN72DRAFT_327152</name>
</gene>
<protein>
    <submittedName>
        <fullName evidence="1">Uncharacterized protein</fullName>
    </submittedName>
</protein>
<sequence length="373" mass="40543">MSVGKTSGKRTLSDAMDHSRQSKQAQKVGSSIQSKFFTPSKTPTPQAQNPKSRPSTEPGPSRLKENKENVYIVIDDDDMEEAETSAKMKAMGCGASTVGQRNDEIEIDEEWEFSKVDQEDGYISLGSSDGEDNEAEVLSSPARSGRTPKRRRRAGTPNRVEEEDTDASVGLISSPFTIKQPRPTRNLRSRSLSPRSKGRTSDPPVSERLSSSQGSNQVVDLRHSFADGLNNTEDIEGSQKTVWSSDTPSSHSPPTPATPANASQLSVIFDIDLEGPEEIEDQNSTVRHLAVANGWREKWAHARTPSVLKRRETNVTPTGRHNVLHKLPRANGGAASRPAPTSSTSKGRSVQGRKSLAFLESATTSKAGARRSL</sequence>